<organism evidence="3 4">
    <name type="scientific">Trifolium medium</name>
    <dbReference type="NCBI Taxonomy" id="97028"/>
    <lineage>
        <taxon>Eukaryota</taxon>
        <taxon>Viridiplantae</taxon>
        <taxon>Streptophyta</taxon>
        <taxon>Embryophyta</taxon>
        <taxon>Tracheophyta</taxon>
        <taxon>Spermatophyta</taxon>
        <taxon>Magnoliopsida</taxon>
        <taxon>eudicotyledons</taxon>
        <taxon>Gunneridae</taxon>
        <taxon>Pentapetalae</taxon>
        <taxon>rosids</taxon>
        <taxon>fabids</taxon>
        <taxon>Fabales</taxon>
        <taxon>Fabaceae</taxon>
        <taxon>Papilionoideae</taxon>
        <taxon>50 kb inversion clade</taxon>
        <taxon>NPAAA clade</taxon>
        <taxon>Hologalegina</taxon>
        <taxon>IRL clade</taxon>
        <taxon>Trifolieae</taxon>
        <taxon>Trifolium</taxon>
    </lineage>
</organism>
<dbReference type="SUPFAM" id="SSF51445">
    <property type="entry name" value="(Trans)glycosidases"/>
    <property type="match status" value="1"/>
</dbReference>
<dbReference type="AlphaFoldDB" id="A0A392PL23"/>
<dbReference type="Gene3D" id="3.20.20.80">
    <property type="entry name" value="Glycosidases"/>
    <property type="match status" value="1"/>
</dbReference>
<comment type="caution">
    <text evidence="3">The sequence shown here is derived from an EMBL/GenBank/DDBJ whole genome shotgun (WGS) entry which is preliminary data.</text>
</comment>
<proteinExistence type="inferred from homology"/>
<feature type="non-terminal residue" evidence="3">
    <location>
        <position position="1"/>
    </location>
</feature>
<dbReference type="InterPro" id="IPR017853">
    <property type="entry name" value="GH"/>
</dbReference>
<dbReference type="EMBL" id="LXQA010083779">
    <property type="protein sequence ID" value="MCI12337.1"/>
    <property type="molecule type" value="Genomic_DNA"/>
</dbReference>
<comment type="similarity">
    <text evidence="1">Belongs to the glycosyl hydrolase 13 family.</text>
</comment>
<sequence>AHRQRIVNWINATGGTSSAFDITTKGILHSALHNEYWRMIDPQGKPTGVMGWWPSRAVTFLENHDTGSTQVCDMFLFLSKYDAININIGDYVDFIPLEYHLHLV</sequence>
<evidence type="ECO:0000256" key="2">
    <source>
        <dbReference type="ARBA" id="ARBA00030238"/>
    </source>
</evidence>
<keyword evidence="4" id="KW-1185">Reference proteome</keyword>
<dbReference type="Proteomes" id="UP000265520">
    <property type="component" value="Unassembled WGS sequence"/>
</dbReference>
<evidence type="ECO:0000256" key="1">
    <source>
        <dbReference type="ARBA" id="ARBA00008061"/>
    </source>
</evidence>
<protein>
    <recommendedName>
        <fullName evidence="2">1,4-alpha-D-glucan glucanohydrolase</fullName>
    </recommendedName>
</protein>
<evidence type="ECO:0000313" key="3">
    <source>
        <dbReference type="EMBL" id="MCI12337.1"/>
    </source>
</evidence>
<name>A0A392PL23_9FABA</name>
<accession>A0A392PL23</accession>
<dbReference type="PANTHER" id="PTHR43447">
    <property type="entry name" value="ALPHA-AMYLASE"/>
    <property type="match status" value="1"/>
</dbReference>
<evidence type="ECO:0000313" key="4">
    <source>
        <dbReference type="Proteomes" id="UP000265520"/>
    </source>
</evidence>
<reference evidence="3 4" key="1">
    <citation type="journal article" date="2018" name="Front. Plant Sci.">
        <title>Red Clover (Trifolium pratense) and Zigzag Clover (T. medium) - A Picture of Genomic Similarities and Differences.</title>
        <authorList>
            <person name="Dluhosova J."/>
            <person name="Istvanek J."/>
            <person name="Nedelnik J."/>
            <person name="Repkova J."/>
        </authorList>
    </citation>
    <scope>NUCLEOTIDE SEQUENCE [LARGE SCALE GENOMIC DNA]</scope>
    <source>
        <strain evidence="4">cv. 10/8</strain>
        <tissue evidence="3">Leaf</tissue>
    </source>
</reference>